<dbReference type="NCBIfam" id="TIGR01845">
    <property type="entry name" value="outer_NodT"/>
    <property type="match status" value="1"/>
</dbReference>
<keyword evidence="2" id="KW-0449">Lipoprotein</keyword>
<keyword evidence="4" id="KW-1185">Reference proteome</keyword>
<evidence type="ECO:0000313" key="4">
    <source>
        <dbReference type="Proteomes" id="UP000321248"/>
    </source>
</evidence>
<reference evidence="3 4" key="1">
    <citation type="submission" date="2019-08" db="EMBL/GenBank/DDBJ databases">
        <authorList>
            <person name="Karlyshev A.V."/>
        </authorList>
    </citation>
    <scope>NUCLEOTIDE SEQUENCE [LARGE SCALE GENOMIC DNA]</scope>
    <source>
        <strain evidence="3 4">Alg18-2.2</strain>
    </source>
</reference>
<evidence type="ECO:0000313" key="3">
    <source>
        <dbReference type="EMBL" id="TXK66048.1"/>
    </source>
</evidence>
<proteinExistence type="inferred from homology"/>
<dbReference type="Pfam" id="PF02321">
    <property type="entry name" value="OEP"/>
    <property type="match status" value="2"/>
</dbReference>
<evidence type="ECO:0000256" key="2">
    <source>
        <dbReference type="RuleBase" id="RU362097"/>
    </source>
</evidence>
<keyword evidence="2" id="KW-0564">Palmitate</keyword>
<dbReference type="GO" id="GO:0015562">
    <property type="term" value="F:efflux transmembrane transporter activity"/>
    <property type="evidence" value="ECO:0007669"/>
    <property type="project" value="InterPro"/>
</dbReference>
<dbReference type="SUPFAM" id="SSF56954">
    <property type="entry name" value="Outer membrane efflux proteins (OEP)"/>
    <property type="match status" value="1"/>
</dbReference>
<dbReference type="PANTHER" id="PTHR30203">
    <property type="entry name" value="OUTER MEMBRANE CATION EFFLUX PROTEIN"/>
    <property type="match status" value="1"/>
</dbReference>
<keyword evidence="2" id="KW-1134">Transmembrane beta strand</keyword>
<protein>
    <submittedName>
        <fullName evidence="3">Efflux transporter outer membrane subunit</fullName>
    </submittedName>
</protein>
<keyword evidence="2" id="KW-0472">Membrane</keyword>
<name>A0A5C8KYD0_9GAMM</name>
<keyword evidence="2" id="KW-0732">Signal</keyword>
<keyword evidence="2" id="KW-0812">Transmembrane</keyword>
<comment type="subcellular location">
    <subcellularLocation>
        <location evidence="2">Cell outer membrane</location>
        <topology evidence="2">Lipid-anchor</topology>
    </subcellularLocation>
</comment>
<feature type="signal peptide" evidence="2">
    <location>
        <begin position="1"/>
        <end position="20"/>
    </location>
</feature>
<dbReference type="InterPro" id="IPR003423">
    <property type="entry name" value="OMP_efflux"/>
</dbReference>
<dbReference type="Proteomes" id="UP000321248">
    <property type="component" value="Unassembled WGS sequence"/>
</dbReference>
<dbReference type="EMBL" id="VRTS01000001">
    <property type="protein sequence ID" value="TXK66048.1"/>
    <property type="molecule type" value="Genomic_DNA"/>
</dbReference>
<comment type="similarity">
    <text evidence="1 2">Belongs to the outer membrane factor (OMF) (TC 1.B.17) family.</text>
</comment>
<dbReference type="PANTHER" id="PTHR30203:SF32">
    <property type="entry name" value="CATION EFFLUX SYSTEM PROTEIN CUSC"/>
    <property type="match status" value="1"/>
</dbReference>
<evidence type="ECO:0000256" key="1">
    <source>
        <dbReference type="ARBA" id="ARBA00007613"/>
    </source>
</evidence>
<accession>A0A5C8KYD0</accession>
<feature type="chain" id="PRO_5023086576" evidence="2">
    <location>
        <begin position="21"/>
        <end position="491"/>
    </location>
</feature>
<organism evidence="3 4">
    <name type="scientific">Alkalisalibacterium limincola</name>
    <dbReference type="NCBI Taxonomy" id="2699169"/>
    <lineage>
        <taxon>Bacteria</taxon>
        <taxon>Pseudomonadati</taxon>
        <taxon>Pseudomonadota</taxon>
        <taxon>Gammaproteobacteria</taxon>
        <taxon>Lysobacterales</taxon>
        <taxon>Lysobacteraceae</taxon>
        <taxon>Alkalisalibacterium</taxon>
    </lineage>
</organism>
<dbReference type="GO" id="GO:0009279">
    <property type="term" value="C:cell outer membrane"/>
    <property type="evidence" value="ECO:0007669"/>
    <property type="project" value="UniProtKB-SubCell"/>
</dbReference>
<dbReference type="Gene3D" id="2.20.200.10">
    <property type="entry name" value="Outer membrane efflux proteins (OEP)"/>
    <property type="match status" value="1"/>
</dbReference>
<sequence length="491" mass="52502">MVRTALVAAVTLALSACSMAPRYEQPPAPVPASYPGSDAVSVSGQEALAADIGWREVLRDPRMQSLVELALENNRDLRLAALNVEAARAQYRIQRADQSPNLALAAEGSRQRLPAGVAQDGVTPAGGGVVEQYSAGLGMAAFELDLFGRVRSLRDAALAEFLSTEQARRGAQISLVATVATAYLAERAAEERLVLVEQSLRTWEETGRLAQLRFDAGVGSELELVEARTLVETARGDHAAARRQAAQARNLLVQLVGSSIPGDLPAALPLQRQDLLADLPAGLPSDLIARRPDVLAAEQRLQAANANIGAARAAFFPRLTLTGFLGSASTEFSSLFESGTRTWLFSPQLAVPLFDAGRNRGNLDLAWVRRDAAVAEYEATIQQAFREVADALAGREALAGQLGAQQALAEAARRREALVELRFQGGVDSNLAMLDARRSRYAAEQALLRLQEQRQTNLVDLYRALGGGWHEATVAGAPATAERGGDEDDTE</sequence>
<dbReference type="PROSITE" id="PS51257">
    <property type="entry name" value="PROKAR_LIPOPROTEIN"/>
    <property type="match status" value="1"/>
</dbReference>
<dbReference type="InterPro" id="IPR010131">
    <property type="entry name" value="MdtP/NodT-like"/>
</dbReference>
<dbReference type="AlphaFoldDB" id="A0A5C8KYD0"/>
<comment type="caution">
    <text evidence="3">The sequence shown here is derived from an EMBL/GenBank/DDBJ whole genome shotgun (WGS) entry which is preliminary data.</text>
</comment>
<dbReference type="Gene3D" id="1.20.1600.10">
    <property type="entry name" value="Outer membrane efflux proteins (OEP)"/>
    <property type="match status" value="1"/>
</dbReference>
<dbReference type="OrthoDB" id="9770517at2"/>
<gene>
    <name evidence="3" type="ORF">FU658_01275</name>
</gene>